<keyword evidence="1" id="KW-0812">Transmembrane</keyword>
<dbReference type="AlphaFoldDB" id="A0A6C0AK97"/>
<feature type="transmembrane region" description="Helical" evidence="1">
    <location>
        <begin position="43"/>
        <end position="66"/>
    </location>
</feature>
<name>A0A6C0AK97_9ZZZZ</name>
<reference evidence="2" key="1">
    <citation type="journal article" date="2020" name="Nature">
        <title>Giant virus diversity and host interactions through global metagenomics.</title>
        <authorList>
            <person name="Schulz F."/>
            <person name="Roux S."/>
            <person name="Paez-Espino D."/>
            <person name="Jungbluth S."/>
            <person name="Walsh D.A."/>
            <person name="Denef V.J."/>
            <person name="McMahon K.D."/>
            <person name="Konstantinidis K.T."/>
            <person name="Eloe-Fadrosh E.A."/>
            <person name="Kyrpides N.C."/>
            <person name="Woyke T."/>
        </authorList>
    </citation>
    <scope>NUCLEOTIDE SEQUENCE</scope>
    <source>
        <strain evidence="2">GVMAG-S-1039698-54</strain>
    </source>
</reference>
<evidence type="ECO:0000313" key="2">
    <source>
        <dbReference type="EMBL" id="QHS80209.1"/>
    </source>
</evidence>
<keyword evidence="1" id="KW-1133">Transmembrane helix</keyword>
<proteinExistence type="predicted"/>
<evidence type="ECO:0000256" key="1">
    <source>
        <dbReference type="SAM" id="Phobius"/>
    </source>
</evidence>
<feature type="transmembrane region" description="Helical" evidence="1">
    <location>
        <begin position="12"/>
        <end position="31"/>
    </location>
</feature>
<protein>
    <submittedName>
        <fullName evidence="2">Uncharacterized protein</fullName>
    </submittedName>
</protein>
<accession>A0A6C0AK97</accession>
<organism evidence="2">
    <name type="scientific">viral metagenome</name>
    <dbReference type="NCBI Taxonomy" id="1070528"/>
    <lineage>
        <taxon>unclassified sequences</taxon>
        <taxon>metagenomes</taxon>
        <taxon>organismal metagenomes</taxon>
    </lineage>
</organism>
<keyword evidence="1" id="KW-0472">Membrane</keyword>
<sequence>MCGFLSKHYGGYVSGLLYGSMPLAAYYLYFYSIYVKKEKQNGFNFINGSIIGGILWVIFIALLYPLHYLLFR</sequence>
<dbReference type="EMBL" id="MN740676">
    <property type="protein sequence ID" value="QHS80209.1"/>
    <property type="molecule type" value="Genomic_DNA"/>
</dbReference>